<name>A0AAD8HCF8_9APIA</name>
<organism evidence="1 2">
    <name type="scientific">Heracleum sosnowskyi</name>
    <dbReference type="NCBI Taxonomy" id="360622"/>
    <lineage>
        <taxon>Eukaryota</taxon>
        <taxon>Viridiplantae</taxon>
        <taxon>Streptophyta</taxon>
        <taxon>Embryophyta</taxon>
        <taxon>Tracheophyta</taxon>
        <taxon>Spermatophyta</taxon>
        <taxon>Magnoliopsida</taxon>
        <taxon>eudicotyledons</taxon>
        <taxon>Gunneridae</taxon>
        <taxon>Pentapetalae</taxon>
        <taxon>asterids</taxon>
        <taxon>campanulids</taxon>
        <taxon>Apiales</taxon>
        <taxon>Apiaceae</taxon>
        <taxon>Apioideae</taxon>
        <taxon>apioid superclade</taxon>
        <taxon>Tordylieae</taxon>
        <taxon>Tordyliinae</taxon>
        <taxon>Heracleum</taxon>
    </lineage>
</organism>
<accession>A0AAD8HCF8</accession>
<reference evidence="1" key="1">
    <citation type="submission" date="2023-02" db="EMBL/GenBank/DDBJ databases">
        <title>Genome of toxic invasive species Heracleum sosnowskyi carries increased number of genes despite the absence of recent whole-genome duplications.</title>
        <authorList>
            <person name="Schelkunov M."/>
            <person name="Shtratnikova V."/>
            <person name="Makarenko M."/>
            <person name="Klepikova A."/>
            <person name="Omelchenko D."/>
            <person name="Novikova G."/>
            <person name="Obukhova E."/>
            <person name="Bogdanov V."/>
            <person name="Penin A."/>
            <person name="Logacheva M."/>
        </authorList>
    </citation>
    <scope>NUCLEOTIDE SEQUENCE</scope>
    <source>
        <strain evidence="1">Hsosn_3</strain>
        <tissue evidence="1">Leaf</tissue>
    </source>
</reference>
<dbReference type="AlphaFoldDB" id="A0AAD8HCF8"/>
<dbReference type="EMBL" id="JAUIZM010000009">
    <property type="protein sequence ID" value="KAK1363567.1"/>
    <property type="molecule type" value="Genomic_DNA"/>
</dbReference>
<dbReference type="Proteomes" id="UP001237642">
    <property type="component" value="Unassembled WGS sequence"/>
</dbReference>
<sequence>MSPVPIHFSLAAVPTATQPLLHSGGTVREALSLCAMLAAFDLRKKKGRATAAAATSTTTSGGAAMDSNSWIHHQYSQSSNQKNAMPFTNLIWERIPVHGSGRRS</sequence>
<proteinExistence type="predicted"/>
<evidence type="ECO:0000313" key="1">
    <source>
        <dbReference type="EMBL" id="KAK1363567.1"/>
    </source>
</evidence>
<comment type="caution">
    <text evidence="1">The sequence shown here is derived from an EMBL/GenBank/DDBJ whole genome shotgun (WGS) entry which is preliminary data.</text>
</comment>
<keyword evidence="2" id="KW-1185">Reference proteome</keyword>
<protein>
    <submittedName>
        <fullName evidence="1">Uncharacterized protein</fullName>
    </submittedName>
</protein>
<gene>
    <name evidence="1" type="ORF">POM88_039128</name>
</gene>
<evidence type="ECO:0000313" key="2">
    <source>
        <dbReference type="Proteomes" id="UP001237642"/>
    </source>
</evidence>
<reference evidence="1" key="2">
    <citation type="submission" date="2023-05" db="EMBL/GenBank/DDBJ databases">
        <authorList>
            <person name="Schelkunov M.I."/>
        </authorList>
    </citation>
    <scope>NUCLEOTIDE SEQUENCE</scope>
    <source>
        <strain evidence="1">Hsosn_3</strain>
        <tissue evidence="1">Leaf</tissue>
    </source>
</reference>